<dbReference type="EMBL" id="JAKOGI010001650">
    <property type="protein sequence ID" value="KAJ8424560.1"/>
    <property type="molecule type" value="Genomic_DNA"/>
</dbReference>
<dbReference type="EMBL" id="JAKOGI010000047">
    <property type="protein sequence ID" value="KAJ8446906.1"/>
    <property type="molecule type" value="Genomic_DNA"/>
</dbReference>
<proteinExistence type="predicted"/>
<organism evidence="1 3">
    <name type="scientific">Carnegiea gigantea</name>
    <dbReference type="NCBI Taxonomy" id="171969"/>
    <lineage>
        <taxon>Eukaryota</taxon>
        <taxon>Viridiplantae</taxon>
        <taxon>Streptophyta</taxon>
        <taxon>Embryophyta</taxon>
        <taxon>Tracheophyta</taxon>
        <taxon>Spermatophyta</taxon>
        <taxon>Magnoliopsida</taxon>
        <taxon>eudicotyledons</taxon>
        <taxon>Gunneridae</taxon>
        <taxon>Pentapetalae</taxon>
        <taxon>Caryophyllales</taxon>
        <taxon>Cactineae</taxon>
        <taxon>Cactaceae</taxon>
        <taxon>Cactoideae</taxon>
        <taxon>Echinocereeae</taxon>
        <taxon>Carnegiea</taxon>
    </lineage>
</organism>
<evidence type="ECO:0000313" key="1">
    <source>
        <dbReference type="EMBL" id="KAJ8424560.1"/>
    </source>
</evidence>
<gene>
    <name evidence="2" type="ORF">Cgig2_013207</name>
    <name evidence="1" type="ORF">Cgig2_020709</name>
</gene>
<dbReference type="AlphaFoldDB" id="A0A9Q1GSZ7"/>
<reference evidence="1" key="1">
    <citation type="submission" date="2022-04" db="EMBL/GenBank/DDBJ databases">
        <title>Carnegiea gigantea Genome sequencing and assembly v2.</title>
        <authorList>
            <person name="Copetti D."/>
            <person name="Sanderson M.J."/>
            <person name="Burquez A."/>
            <person name="Wojciechowski M.F."/>
        </authorList>
    </citation>
    <scope>NUCLEOTIDE SEQUENCE</scope>
    <source>
        <strain evidence="1">SGP5-SGP5p</strain>
        <tissue evidence="1">Aerial part</tissue>
    </source>
</reference>
<comment type="caution">
    <text evidence="1">The sequence shown here is derived from an EMBL/GenBank/DDBJ whole genome shotgun (WGS) entry which is preliminary data.</text>
</comment>
<keyword evidence="3" id="KW-1185">Reference proteome</keyword>
<name>A0A9Q1GSZ7_9CARY</name>
<sequence length="182" mass="20800">MQAFTAHHVNLMLADFVMDANLIFHRQHHRLGAMRARQHHLLHLSVLININVFCLLNELPLLVPPEKAPEAEETGSKEEERAEGDDHYDYDCGVVVWGGDRWRWRWWLEMREVEVVVQGISSHDMIRVCMTTPGHKMQHPNSQNKGIKNSAEKSMVTPFLAIDHSLGIDSLRPGSLGGRQEP</sequence>
<accession>A0A9Q1GSZ7</accession>
<evidence type="ECO:0000313" key="2">
    <source>
        <dbReference type="EMBL" id="KAJ8446906.1"/>
    </source>
</evidence>
<protein>
    <submittedName>
        <fullName evidence="1">Uncharacterized protein</fullName>
    </submittedName>
</protein>
<evidence type="ECO:0000313" key="3">
    <source>
        <dbReference type="Proteomes" id="UP001153076"/>
    </source>
</evidence>
<dbReference type="Proteomes" id="UP001153076">
    <property type="component" value="Unassembled WGS sequence"/>
</dbReference>